<sequence>MIRAGAAAFGALLLLASPGPALAQDSGVAAQVLREAADRAAIEQLMWDYVEAIDGWNPDAYAATFTEDGAFLGTKGRATLRQMVVDLKKSQDERRAGGATIGNMHHVMSNMNVEFVTPDHARVYYYHMTVFGNGLTPPPNVASVGRGLDDVVRVDGKWLIKSRNVAYQHPAGPGG</sequence>
<protein>
    <recommendedName>
        <fullName evidence="2">SnoaL-like domain-containing protein</fullName>
    </recommendedName>
</protein>
<keyword evidence="4" id="KW-1185">Reference proteome</keyword>
<organism evidence="3 4">
    <name type="scientific">Croceibacterium soli</name>
    <dbReference type="NCBI Taxonomy" id="1739690"/>
    <lineage>
        <taxon>Bacteria</taxon>
        <taxon>Pseudomonadati</taxon>
        <taxon>Pseudomonadota</taxon>
        <taxon>Alphaproteobacteria</taxon>
        <taxon>Sphingomonadales</taxon>
        <taxon>Erythrobacteraceae</taxon>
        <taxon>Croceibacterium</taxon>
    </lineage>
</organism>
<accession>A0A6I4USA8</accession>
<comment type="caution">
    <text evidence="3">The sequence shown here is derived from an EMBL/GenBank/DDBJ whole genome shotgun (WGS) entry which is preliminary data.</text>
</comment>
<dbReference type="InterPro" id="IPR032710">
    <property type="entry name" value="NTF2-like_dom_sf"/>
</dbReference>
<name>A0A6I4USA8_9SPHN</name>
<evidence type="ECO:0000259" key="2">
    <source>
        <dbReference type="Pfam" id="PF13577"/>
    </source>
</evidence>
<dbReference type="Gene3D" id="3.10.450.50">
    <property type="match status" value="1"/>
</dbReference>
<dbReference type="SUPFAM" id="SSF54427">
    <property type="entry name" value="NTF2-like"/>
    <property type="match status" value="1"/>
</dbReference>
<dbReference type="AlphaFoldDB" id="A0A6I4USA8"/>
<dbReference type="Pfam" id="PF13577">
    <property type="entry name" value="SnoaL_4"/>
    <property type="match status" value="1"/>
</dbReference>
<feature type="domain" description="SnoaL-like" evidence="2">
    <location>
        <begin position="34"/>
        <end position="164"/>
    </location>
</feature>
<dbReference type="Proteomes" id="UP000469159">
    <property type="component" value="Unassembled WGS sequence"/>
</dbReference>
<dbReference type="EMBL" id="WTYK01000001">
    <property type="protein sequence ID" value="MXP40559.1"/>
    <property type="molecule type" value="Genomic_DNA"/>
</dbReference>
<dbReference type="RefSeq" id="WP_160745377.1">
    <property type="nucleotide sequence ID" value="NZ_WTYK01000001.1"/>
</dbReference>
<dbReference type="OrthoDB" id="581683at2"/>
<evidence type="ECO:0000313" key="4">
    <source>
        <dbReference type="Proteomes" id="UP000469159"/>
    </source>
</evidence>
<feature type="signal peptide" evidence="1">
    <location>
        <begin position="1"/>
        <end position="23"/>
    </location>
</feature>
<gene>
    <name evidence="3" type="ORF">GRI75_02715</name>
</gene>
<evidence type="ECO:0000256" key="1">
    <source>
        <dbReference type="SAM" id="SignalP"/>
    </source>
</evidence>
<evidence type="ECO:0000313" key="3">
    <source>
        <dbReference type="EMBL" id="MXP40559.1"/>
    </source>
</evidence>
<reference evidence="3 4" key="1">
    <citation type="submission" date="2019-12" db="EMBL/GenBank/DDBJ databases">
        <title>Genomic-based taxomic classification of the family Erythrobacteraceae.</title>
        <authorList>
            <person name="Xu L."/>
        </authorList>
    </citation>
    <scope>NUCLEOTIDE SEQUENCE [LARGE SCALE GENOMIC DNA]</scope>
    <source>
        <strain evidence="3 4">MCCC 1K02066</strain>
    </source>
</reference>
<dbReference type="InterPro" id="IPR037401">
    <property type="entry name" value="SnoaL-like"/>
</dbReference>
<proteinExistence type="predicted"/>
<keyword evidence="1" id="KW-0732">Signal</keyword>
<feature type="chain" id="PRO_5026200748" description="SnoaL-like domain-containing protein" evidence="1">
    <location>
        <begin position="24"/>
        <end position="175"/>
    </location>
</feature>